<dbReference type="PANTHER" id="PTHR33048">
    <property type="entry name" value="PTH11-LIKE INTEGRAL MEMBRANE PROTEIN (AFU_ORTHOLOGUE AFUA_5G11245)"/>
    <property type="match status" value="1"/>
</dbReference>
<dbReference type="InterPro" id="IPR052337">
    <property type="entry name" value="SAT4-like"/>
</dbReference>
<dbReference type="OrthoDB" id="2988756at2759"/>
<dbReference type="STRING" id="1182544.W9WBB0"/>
<evidence type="ECO:0000313" key="9">
    <source>
        <dbReference type="EMBL" id="EXJ65248.1"/>
    </source>
</evidence>
<dbReference type="Proteomes" id="UP000019473">
    <property type="component" value="Unassembled WGS sequence"/>
</dbReference>
<feature type="domain" description="Rhodopsin" evidence="8">
    <location>
        <begin position="31"/>
        <end position="274"/>
    </location>
</feature>
<evidence type="ECO:0000259" key="8">
    <source>
        <dbReference type="Pfam" id="PF20684"/>
    </source>
</evidence>
<comment type="similarity">
    <text evidence="5">Belongs to the SAT4 family.</text>
</comment>
<feature type="transmembrane region" description="Helical" evidence="7">
    <location>
        <begin position="16"/>
        <end position="35"/>
    </location>
</feature>
<feature type="compositionally biased region" description="Basic and acidic residues" evidence="6">
    <location>
        <begin position="402"/>
        <end position="417"/>
    </location>
</feature>
<reference evidence="9 10" key="1">
    <citation type="submission" date="2013-03" db="EMBL/GenBank/DDBJ databases">
        <title>The Genome Sequence of Cladophialophora yegresii CBS 114405.</title>
        <authorList>
            <consortium name="The Broad Institute Genomics Platform"/>
            <person name="Cuomo C."/>
            <person name="de Hoog S."/>
            <person name="Gorbushina A."/>
            <person name="Walker B."/>
            <person name="Young S.K."/>
            <person name="Zeng Q."/>
            <person name="Gargeya S."/>
            <person name="Fitzgerald M."/>
            <person name="Haas B."/>
            <person name="Abouelleil A."/>
            <person name="Allen A.W."/>
            <person name="Alvarado L."/>
            <person name="Arachchi H.M."/>
            <person name="Berlin A.M."/>
            <person name="Chapman S.B."/>
            <person name="Gainer-Dewar J."/>
            <person name="Goldberg J."/>
            <person name="Griggs A."/>
            <person name="Gujja S."/>
            <person name="Hansen M."/>
            <person name="Howarth C."/>
            <person name="Imamovic A."/>
            <person name="Ireland A."/>
            <person name="Larimer J."/>
            <person name="McCowan C."/>
            <person name="Murphy C."/>
            <person name="Pearson M."/>
            <person name="Poon T.W."/>
            <person name="Priest M."/>
            <person name="Roberts A."/>
            <person name="Saif S."/>
            <person name="Shea T."/>
            <person name="Sisk P."/>
            <person name="Sykes S."/>
            <person name="Wortman J."/>
            <person name="Nusbaum C."/>
            <person name="Birren B."/>
        </authorList>
    </citation>
    <scope>NUCLEOTIDE SEQUENCE [LARGE SCALE GENOMIC DNA]</scope>
    <source>
        <strain evidence="9 10">CBS 114405</strain>
    </source>
</reference>
<dbReference type="Pfam" id="PF20684">
    <property type="entry name" value="Fung_rhodopsin"/>
    <property type="match status" value="1"/>
</dbReference>
<feature type="region of interest" description="Disordered" evidence="6">
    <location>
        <begin position="349"/>
        <end position="385"/>
    </location>
</feature>
<feature type="compositionally biased region" description="Basic and acidic residues" evidence="6">
    <location>
        <begin position="303"/>
        <end position="315"/>
    </location>
</feature>
<evidence type="ECO:0000256" key="3">
    <source>
        <dbReference type="ARBA" id="ARBA00022989"/>
    </source>
</evidence>
<feature type="transmembrane region" description="Helical" evidence="7">
    <location>
        <begin position="183"/>
        <end position="205"/>
    </location>
</feature>
<keyword evidence="10" id="KW-1185">Reference proteome</keyword>
<evidence type="ECO:0000256" key="1">
    <source>
        <dbReference type="ARBA" id="ARBA00004141"/>
    </source>
</evidence>
<dbReference type="RefSeq" id="XP_007753815.1">
    <property type="nucleotide sequence ID" value="XM_007755625.1"/>
</dbReference>
<feature type="region of interest" description="Disordered" evidence="6">
    <location>
        <begin position="398"/>
        <end position="417"/>
    </location>
</feature>
<dbReference type="AlphaFoldDB" id="W9WBB0"/>
<gene>
    <name evidence="9" type="ORF">A1O7_01589</name>
</gene>
<organism evidence="9 10">
    <name type="scientific">Cladophialophora yegresii CBS 114405</name>
    <dbReference type="NCBI Taxonomy" id="1182544"/>
    <lineage>
        <taxon>Eukaryota</taxon>
        <taxon>Fungi</taxon>
        <taxon>Dikarya</taxon>
        <taxon>Ascomycota</taxon>
        <taxon>Pezizomycotina</taxon>
        <taxon>Eurotiomycetes</taxon>
        <taxon>Chaetothyriomycetidae</taxon>
        <taxon>Chaetothyriales</taxon>
        <taxon>Herpotrichiellaceae</taxon>
        <taxon>Cladophialophora</taxon>
    </lineage>
</organism>
<keyword evidence="2 7" id="KW-0812">Transmembrane</keyword>
<dbReference type="GeneID" id="19176200"/>
<evidence type="ECO:0000256" key="7">
    <source>
        <dbReference type="SAM" id="Phobius"/>
    </source>
</evidence>
<evidence type="ECO:0000313" key="10">
    <source>
        <dbReference type="Proteomes" id="UP000019473"/>
    </source>
</evidence>
<keyword evidence="4 7" id="KW-0472">Membrane</keyword>
<accession>W9WBB0</accession>
<feature type="transmembrane region" description="Helical" evidence="7">
    <location>
        <begin position="134"/>
        <end position="154"/>
    </location>
</feature>
<name>W9WBB0_9EURO</name>
<dbReference type="HOGENOM" id="CLU_046870_0_0_1"/>
<evidence type="ECO:0000256" key="5">
    <source>
        <dbReference type="ARBA" id="ARBA00038359"/>
    </source>
</evidence>
<comment type="caution">
    <text evidence="9">The sequence shown here is derived from an EMBL/GenBank/DDBJ whole genome shotgun (WGS) entry which is preliminary data.</text>
</comment>
<keyword evidence="3 7" id="KW-1133">Transmembrane helix</keyword>
<feature type="transmembrane region" description="Helical" evidence="7">
    <location>
        <begin position="252"/>
        <end position="274"/>
    </location>
</feature>
<feature type="transmembrane region" description="Helical" evidence="7">
    <location>
        <begin position="92"/>
        <end position="113"/>
    </location>
</feature>
<dbReference type="EMBL" id="AMGW01000001">
    <property type="protein sequence ID" value="EXJ65248.1"/>
    <property type="molecule type" value="Genomic_DNA"/>
</dbReference>
<proteinExistence type="inferred from homology"/>
<evidence type="ECO:0000256" key="6">
    <source>
        <dbReference type="SAM" id="MobiDB-lite"/>
    </source>
</evidence>
<dbReference type="GO" id="GO:0016020">
    <property type="term" value="C:membrane"/>
    <property type="evidence" value="ECO:0007669"/>
    <property type="project" value="UniProtKB-SubCell"/>
</dbReference>
<feature type="transmembrane region" description="Helical" evidence="7">
    <location>
        <begin position="217"/>
        <end position="240"/>
    </location>
</feature>
<protein>
    <recommendedName>
        <fullName evidence="8">Rhodopsin domain-containing protein</fullName>
    </recommendedName>
</protein>
<dbReference type="eggNOG" id="ENOG502SSB8">
    <property type="taxonomic scope" value="Eukaryota"/>
</dbReference>
<comment type="subcellular location">
    <subcellularLocation>
        <location evidence="1">Membrane</location>
        <topology evidence="1">Multi-pass membrane protein</topology>
    </subcellularLocation>
</comment>
<feature type="region of interest" description="Disordered" evidence="6">
    <location>
        <begin position="284"/>
        <end position="315"/>
    </location>
</feature>
<sequence length="417" mass="46712">MSSASQNYVSEKQLVGVGYAMIGMTSIVFAARTLIRVNQPKRIQADDYFLLLAYLCFLTLSILYIVLAPTMYRVTDATSGLTPLYPEILSDSLFMIKIFFANTMIFWFALYAVKFSFLSLYRRLMKGLRVYMQLWWAVVVFCVLTLIGCVVSNFTSCHSMHAWFTPGECSEPRDARAQIASLYYAYAVDVISDLFIMFLPLRLIWNLQRPTAQKVGIGGLFCVGWICITFATIRVVQIGVKANNNSTPSSSWLALWAIVESSVTVIVGCCPGLYSKAKEVQSTRKTSSKRSGLPPNYYPGSRGYEKHGTGADDSKMDFETMVSGKSRSYHAVTTGGTHHSIELKNMPVKAASSQSTQRTQRREDTNGTFWEGDETSSQEELNGPKHIYVTNSIEIKDEDESIRESSRKDVDFAKSVV</sequence>
<evidence type="ECO:0000256" key="2">
    <source>
        <dbReference type="ARBA" id="ARBA00022692"/>
    </source>
</evidence>
<dbReference type="VEuPathDB" id="FungiDB:A1O7_01589"/>
<evidence type="ECO:0000256" key="4">
    <source>
        <dbReference type="ARBA" id="ARBA00023136"/>
    </source>
</evidence>
<dbReference type="InterPro" id="IPR049326">
    <property type="entry name" value="Rhodopsin_dom_fungi"/>
</dbReference>
<dbReference type="PANTHER" id="PTHR33048:SF47">
    <property type="entry name" value="INTEGRAL MEMBRANE PROTEIN-RELATED"/>
    <property type="match status" value="1"/>
</dbReference>
<feature type="transmembrane region" description="Helical" evidence="7">
    <location>
        <begin position="47"/>
        <end position="72"/>
    </location>
</feature>